<feature type="site" description="Contributes to substrate recognition" evidence="10">
    <location>
        <position position="95"/>
    </location>
</feature>
<evidence type="ECO:0000256" key="8">
    <source>
        <dbReference type="PIRSR" id="PIRSR004682-1"/>
    </source>
</evidence>
<dbReference type="Proteomes" id="UP000076066">
    <property type="component" value="Chromosome"/>
</dbReference>
<evidence type="ECO:0000256" key="4">
    <source>
        <dbReference type="ARBA" id="ARBA00022801"/>
    </source>
</evidence>
<evidence type="ECO:0000256" key="2">
    <source>
        <dbReference type="ARBA" id="ARBA00022490"/>
    </source>
</evidence>
<keyword evidence="2 7" id="KW-0963">Cytoplasm</keyword>
<feature type="binding site" evidence="11">
    <location>
        <position position="84"/>
    </location>
    <ligand>
        <name>Zn(2+)</name>
        <dbReference type="ChEBI" id="CHEBI:29105"/>
    </ligand>
</feature>
<dbReference type="GO" id="GO:0005975">
    <property type="term" value="P:carbohydrate metabolic process"/>
    <property type="evidence" value="ECO:0007669"/>
    <property type="project" value="InterPro"/>
</dbReference>
<dbReference type="PANTHER" id="PTHR42891">
    <property type="entry name" value="D-GLYCERO-BETA-D-MANNO-HEPTOSE-1,7-BISPHOSPHATE 7-PHOSPHATASE"/>
    <property type="match status" value="1"/>
</dbReference>
<feature type="binding site" evidence="9">
    <location>
        <begin position="95"/>
        <end position="96"/>
    </location>
    <ligand>
        <name>substrate</name>
    </ligand>
</feature>
<feature type="binding site" evidence="11">
    <location>
        <position position="92"/>
    </location>
    <ligand>
        <name>Zn(2+)</name>
        <dbReference type="ChEBI" id="CHEBI:29105"/>
    </ligand>
</feature>
<dbReference type="Pfam" id="PF13242">
    <property type="entry name" value="Hydrolase_like"/>
    <property type="match status" value="1"/>
</dbReference>
<evidence type="ECO:0000256" key="5">
    <source>
        <dbReference type="ARBA" id="ARBA00023277"/>
    </source>
</evidence>
<feature type="binding site" evidence="11">
    <location>
        <position position="5"/>
    </location>
    <ligand>
        <name>Mg(2+)</name>
        <dbReference type="ChEBI" id="CHEBI:18420"/>
    </ligand>
</feature>
<feature type="binding site" evidence="9">
    <location>
        <position position="122"/>
    </location>
    <ligand>
        <name>substrate</name>
    </ligand>
</feature>
<dbReference type="NCBIfam" id="TIGR01656">
    <property type="entry name" value="Histidinol-ppas"/>
    <property type="match status" value="1"/>
</dbReference>
<proteinExistence type="inferred from homology"/>
<dbReference type="GO" id="GO:0005737">
    <property type="term" value="C:cytoplasm"/>
    <property type="evidence" value="ECO:0007669"/>
    <property type="project" value="UniProtKB-SubCell"/>
</dbReference>
<dbReference type="KEGG" id="hjo:AY555_03395"/>
<feature type="site" description="Stabilizes the phosphoryl group" evidence="10">
    <location>
        <position position="96"/>
    </location>
</feature>
<accession>A0A143DFJ7</accession>
<feature type="binding site" evidence="11">
    <location>
        <position position="3"/>
    </location>
    <ligand>
        <name>Mg(2+)</name>
        <dbReference type="ChEBI" id="CHEBI:18420"/>
    </ligand>
</feature>
<evidence type="ECO:0000256" key="6">
    <source>
        <dbReference type="ARBA" id="ARBA00031828"/>
    </source>
</evidence>
<feature type="active site" description="Proton donor" evidence="8">
    <location>
        <position position="5"/>
    </location>
</feature>
<dbReference type="InterPro" id="IPR004446">
    <property type="entry name" value="Heptose_bisP_phosphatase"/>
</dbReference>
<evidence type="ECO:0000256" key="11">
    <source>
        <dbReference type="PIRSR" id="PIRSR004682-4"/>
    </source>
</evidence>
<feature type="binding site" evidence="11">
    <location>
        <position position="86"/>
    </location>
    <ligand>
        <name>Zn(2+)</name>
        <dbReference type="ChEBI" id="CHEBI:29105"/>
    </ligand>
</feature>
<evidence type="ECO:0000256" key="9">
    <source>
        <dbReference type="PIRSR" id="PIRSR004682-2"/>
    </source>
</evidence>
<organism evidence="12 13">
    <name type="scientific">Haematospirillum jordaniae</name>
    <dbReference type="NCBI Taxonomy" id="1549855"/>
    <lineage>
        <taxon>Bacteria</taxon>
        <taxon>Pseudomonadati</taxon>
        <taxon>Pseudomonadota</taxon>
        <taxon>Alphaproteobacteria</taxon>
        <taxon>Rhodospirillales</taxon>
        <taxon>Novispirillaceae</taxon>
        <taxon>Haematospirillum</taxon>
    </lineage>
</organism>
<dbReference type="EMBL" id="CP014525">
    <property type="protein sequence ID" value="AMW35515.1"/>
    <property type="molecule type" value="Genomic_DNA"/>
</dbReference>
<feature type="site" description="Stabilizes the phosphoryl group" evidence="10">
    <location>
        <position position="45"/>
    </location>
</feature>
<comment type="subcellular location">
    <subcellularLocation>
        <location evidence="1 7">Cytoplasm</location>
    </subcellularLocation>
</comment>
<protein>
    <recommendedName>
        <fullName evidence="6 7">D,D-heptose 1,7-bisphosphate phosphatase</fullName>
        <ecNumber evidence="7">3.1.3.-</ecNumber>
    </recommendedName>
</protein>
<reference evidence="12 13" key="1">
    <citation type="submission" date="2016-02" db="EMBL/GenBank/DDBJ databases">
        <title>Complete Genome of H5569, the type strain of the newly described species Haematospirillium jordaniae.</title>
        <authorList>
            <person name="Nicholson A.C."/>
            <person name="Humrighouse B.W."/>
            <person name="Loparov V."/>
            <person name="McQuiston J.R."/>
        </authorList>
    </citation>
    <scope>NUCLEOTIDE SEQUENCE [LARGE SCALE GENOMIC DNA]</scope>
    <source>
        <strain evidence="12 13">H5569</strain>
    </source>
</reference>
<name>A0A143DFJ7_9PROT</name>
<feature type="active site" description="Nucleophile" evidence="8">
    <location>
        <position position="3"/>
    </location>
</feature>
<dbReference type="Gene3D" id="3.40.50.1000">
    <property type="entry name" value="HAD superfamily/HAD-like"/>
    <property type="match status" value="1"/>
</dbReference>
<dbReference type="InterPro" id="IPR006549">
    <property type="entry name" value="HAD-SF_hydro_IIIA"/>
</dbReference>
<dbReference type="AlphaFoldDB" id="A0A143DFJ7"/>
<feature type="binding site" evidence="9">
    <location>
        <begin position="11"/>
        <end position="14"/>
    </location>
    <ligand>
        <name>substrate</name>
    </ligand>
</feature>
<evidence type="ECO:0000256" key="10">
    <source>
        <dbReference type="PIRSR" id="PIRSR004682-3"/>
    </source>
</evidence>
<dbReference type="PIRSF" id="PIRSF004682">
    <property type="entry name" value="GmhB"/>
    <property type="match status" value="1"/>
</dbReference>
<feature type="binding site" evidence="11">
    <location>
        <position position="94"/>
    </location>
    <ligand>
        <name>Zn(2+)</name>
        <dbReference type="ChEBI" id="CHEBI:29105"/>
    </ligand>
</feature>
<feature type="binding site" evidence="9">
    <location>
        <begin position="45"/>
        <end position="48"/>
    </location>
    <ligand>
        <name>substrate</name>
    </ligand>
</feature>
<sequence length="175" mass="18522">MLDRDGTLNVDVHYLSDPDDLCLEQHAVAGLKALAGVGFRFVVLTNQSGIARGLLTPALLSDIHARLDAILALENIVIDGYFFCPHGPSDECMCRKPMPGLALEASRTLGFDPSASWMIGDKAADIGLGQAVGAGTVLVRTGKGIVTEAEQSCRPDLVADHLLDAARLILARESS</sequence>
<dbReference type="EC" id="3.1.3.-" evidence="7"/>
<keyword evidence="11" id="KW-0862">Zinc</keyword>
<dbReference type="GO" id="GO:0046872">
    <property type="term" value="F:metal ion binding"/>
    <property type="evidence" value="ECO:0007669"/>
    <property type="project" value="UniProtKB-KW"/>
</dbReference>
<keyword evidence="13" id="KW-1185">Reference proteome</keyword>
<dbReference type="GO" id="GO:0016791">
    <property type="term" value="F:phosphatase activity"/>
    <property type="evidence" value="ECO:0007669"/>
    <property type="project" value="InterPro"/>
</dbReference>
<dbReference type="InterPro" id="IPR023214">
    <property type="entry name" value="HAD_sf"/>
</dbReference>
<comment type="similarity">
    <text evidence="7">Belongs to the gmhB family.</text>
</comment>
<evidence type="ECO:0000313" key="12">
    <source>
        <dbReference type="EMBL" id="AMW35515.1"/>
    </source>
</evidence>
<comment type="cofactor">
    <cofactor evidence="11">
        <name>Mg(2+)</name>
        <dbReference type="ChEBI" id="CHEBI:18420"/>
    </cofactor>
</comment>
<feature type="binding site" evidence="11">
    <location>
        <position position="122"/>
    </location>
    <ligand>
        <name>Mg(2+)</name>
        <dbReference type="ChEBI" id="CHEBI:18420"/>
    </ligand>
</feature>
<dbReference type="SUPFAM" id="SSF56784">
    <property type="entry name" value="HAD-like"/>
    <property type="match status" value="1"/>
</dbReference>
<keyword evidence="3 11" id="KW-0479">Metal-binding</keyword>
<evidence type="ECO:0000256" key="7">
    <source>
        <dbReference type="PIRNR" id="PIRNR004682"/>
    </source>
</evidence>
<dbReference type="NCBIfam" id="TIGR01662">
    <property type="entry name" value="HAD-SF-IIIA"/>
    <property type="match status" value="1"/>
</dbReference>
<dbReference type="STRING" id="1549855.AY555_03395"/>
<dbReference type="PANTHER" id="PTHR42891:SF1">
    <property type="entry name" value="D-GLYCERO-BETA-D-MANNO-HEPTOSE-1,7-BISPHOSPHATE 7-PHOSPHATASE"/>
    <property type="match status" value="1"/>
</dbReference>
<feature type="binding site" evidence="11">
    <location>
        <position position="121"/>
    </location>
    <ligand>
        <name>Mg(2+)</name>
        <dbReference type="ChEBI" id="CHEBI:18420"/>
    </ligand>
</feature>
<feature type="binding site" evidence="9">
    <location>
        <begin position="3"/>
        <end position="5"/>
    </location>
    <ligand>
        <name>substrate</name>
    </ligand>
</feature>
<evidence type="ECO:0000256" key="3">
    <source>
        <dbReference type="ARBA" id="ARBA00022723"/>
    </source>
</evidence>
<evidence type="ECO:0000256" key="1">
    <source>
        <dbReference type="ARBA" id="ARBA00004496"/>
    </source>
</evidence>
<keyword evidence="5 7" id="KW-0119">Carbohydrate metabolism</keyword>
<evidence type="ECO:0000313" key="13">
    <source>
        <dbReference type="Proteomes" id="UP000076066"/>
    </source>
</evidence>
<dbReference type="InterPro" id="IPR036412">
    <property type="entry name" value="HAD-like_sf"/>
</dbReference>
<gene>
    <name evidence="12" type="ORF">AY555_03395</name>
</gene>
<keyword evidence="11" id="KW-0460">Magnesium</keyword>
<comment type="cofactor">
    <cofactor evidence="11">
        <name>Zn(2+)</name>
        <dbReference type="ChEBI" id="CHEBI:29105"/>
    </cofactor>
</comment>
<dbReference type="CDD" id="cd07503">
    <property type="entry name" value="HAD_HisB-N"/>
    <property type="match status" value="1"/>
</dbReference>
<dbReference type="InterPro" id="IPR006543">
    <property type="entry name" value="Histidinol-phos"/>
</dbReference>
<keyword evidence="4 7" id="KW-0378">Hydrolase</keyword>